<dbReference type="Gene3D" id="1.20.1280.50">
    <property type="match status" value="1"/>
</dbReference>
<keyword evidence="3" id="KW-1185">Reference proteome</keyword>
<dbReference type="InterPro" id="IPR036047">
    <property type="entry name" value="F-box-like_dom_sf"/>
</dbReference>
<comment type="caution">
    <text evidence="2">The sequence shown here is derived from an EMBL/GenBank/DDBJ whole genome shotgun (WGS) entry which is preliminary data.</text>
</comment>
<dbReference type="Proteomes" id="UP001648503">
    <property type="component" value="Unassembled WGS sequence"/>
</dbReference>
<dbReference type="Pfam" id="PF12937">
    <property type="entry name" value="F-box-like"/>
    <property type="match status" value="1"/>
</dbReference>
<dbReference type="EMBL" id="JAFCIX010000310">
    <property type="protein sequence ID" value="KAH6595389.1"/>
    <property type="molecule type" value="Genomic_DNA"/>
</dbReference>
<dbReference type="SUPFAM" id="SSF81383">
    <property type="entry name" value="F-box domain"/>
    <property type="match status" value="1"/>
</dbReference>
<feature type="domain" description="F-box" evidence="1">
    <location>
        <begin position="9"/>
        <end position="42"/>
    </location>
</feature>
<name>A0ABQ8FBJ4_9FUNG</name>
<reference evidence="2 3" key="1">
    <citation type="submission" date="2021-02" db="EMBL/GenBank/DDBJ databases">
        <title>Variation within the Batrachochytrium salamandrivorans European outbreak.</title>
        <authorList>
            <person name="Kelly M."/>
            <person name="Pasmans F."/>
            <person name="Shea T.P."/>
            <person name="Munoz J.F."/>
            <person name="Carranza S."/>
            <person name="Cuomo C.A."/>
            <person name="Martel A."/>
        </authorList>
    </citation>
    <scope>NUCLEOTIDE SEQUENCE [LARGE SCALE GENOMIC DNA]</scope>
    <source>
        <strain evidence="2 3">AMFP18/2</strain>
    </source>
</reference>
<accession>A0ABQ8FBJ4</accession>
<protein>
    <recommendedName>
        <fullName evidence="1">F-box domain-containing protein</fullName>
    </recommendedName>
</protein>
<evidence type="ECO:0000313" key="3">
    <source>
        <dbReference type="Proteomes" id="UP001648503"/>
    </source>
</evidence>
<organism evidence="2 3">
    <name type="scientific">Batrachochytrium salamandrivorans</name>
    <dbReference type="NCBI Taxonomy" id="1357716"/>
    <lineage>
        <taxon>Eukaryota</taxon>
        <taxon>Fungi</taxon>
        <taxon>Fungi incertae sedis</taxon>
        <taxon>Chytridiomycota</taxon>
        <taxon>Chytridiomycota incertae sedis</taxon>
        <taxon>Chytridiomycetes</taxon>
        <taxon>Rhizophydiales</taxon>
        <taxon>Rhizophydiales incertae sedis</taxon>
        <taxon>Batrachochytrium</taxon>
    </lineage>
</organism>
<dbReference type="CDD" id="cd09917">
    <property type="entry name" value="F-box_SF"/>
    <property type="match status" value="1"/>
</dbReference>
<sequence>MHQSIQKKDLPVELWEIVFRHLCAQSLMDVLCVSRRWRAIAAASPVQVHVALVVTDESLAQPIINTSWQPTVVELVSVVRSRLPAMESCSSDHRHGGQLWVSVRVGYSDDGLLPQRAAVLQQVYAAAQSFTGRERLQLILTLWVDAMHDPDLPFVLAAASAVYNQDAINQVVINGGEDHSDLGDMNDTATGNGSNINHHHTNSNRRRLLCNGFQQAAICNPLEHSLYNQPRSISYIEMLNIHSQVDLGRIGEFLCLKSIRMQSDGRLLDERGIFRVSALLPLNRISVSLTSLTLDGPWFQTMIDFGPGLIDTLKHLTCLKRLYADFDAPTLTPQALYSLFTALPLLNDWGSLGRVDKSFWRLFRRGEAARLTRITVGTCKHTFSSLLTGNRDFLPDLVFGLLWAAPSLAEISLFLGYQTGTNMDMVLEMVQRLKEGKNWDVELARQRKEIEDRLMDLKLPSPPEYSRLEKYTLPHRNRTQLRRKPHMAVAPVPINDKPFDVAADKVAITPVIDSRALRRVNIFQAIDVSGINSTAWNYTAWTHAGGSPISIIITDDTSIDGSLGVHFQKFGPVSP</sequence>
<proteinExistence type="predicted"/>
<evidence type="ECO:0000259" key="1">
    <source>
        <dbReference type="Pfam" id="PF12937"/>
    </source>
</evidence>
<evidence type="ECO:0000313" key="2">
    <source>
        <dbReference type="EMBL" id="KAH6595389.1"/>
    </source>
</evidence>
<gene>
    <name evidence="2" type="ORF">BASA50_005907</name>
</gene>
<dbReference type="InterPro" id="IPR001810">
    <property type="entry name" value="F-box_dom"/>
</dbReference>